<organism evidence="4 5">
    <name type="scientific">Mesorhabditis spiculigera</name>
    <dbReference type="NCBI Taxonomy" id="96644"/>
    <lineage>
        <taxon>Eukaryota</taxon>
        <taxon>Metazoa</taxon>
        <taxon>Ecdysozoa</taxon>
        <taxon>Nematoda</taxon>
        <taxon>Chromadorea</taxon>
        <taxon>Rhabditida</taxon>
        <taxon>Rhabditina</taxon>
        <taxon>Rhabditomorpha</taxon>
        <taxon>Rhabditoidea</taxon>
        <taxon>Rhabditidae</taxon>
        <taxon>Mesorhabditinae</taxon>
        <taxon>Mesorhabditis</taxon>
    </lineage>
</organism>
<keyword evidence="2" id="KW-0378">Hydrolase</keyword>
<evidence type="ECO:0000256" key="3">
    <source>
        <dbReference type="SAM" id="SignalP"/>
    </source>
</evidence>
<gene>
    <name evidence="4" type="ORF">MSPICULIGERA_LOCUS5832</name>
</gene>
<keyword evidence="3" id="KW-0732">Signal</keyword>
<evidence type="ECO:0000313" key="4">
    <source>
        <dbReference type="EMBL" id="CAJ0567275.1"/>
    </source>
</evidence>
<comment type="caution">
    <text evidence="4">The sequence shown here is derived from an EMBL/GenBank/DDBJ whole genome shotgun (WGS) entry which is preliminary data.</text>
</comment>
<sequence length="361" mass="40164">MLLRLAALALLLSTIYAFSCKDQSNKDVDWFMVYKMPKEVDNSVIDIQQGLAFYYMDVNDQTALKPSPEALNSTSQAIAYTLNQFYAVKDDKSIFHVMFNDEPYGTVSMSSQQANRISSRIDPMKLAVQFGHTKGTLFFNGQTGVWLVHSVPKFPPPDQYQYPDSGRDYGQTMLCMSFKYAQLKDIGTQLYYNHPDIYSSNLPTTMAAANPDLAKLITGDYQKGAAATSSMTLTTAGGQQFKSFAKSADFNDDLYSKFLAPSLRTPFLVESWRRGSEVPLDCGNAYPVNDALSIKVGASLEFKYTKDHSKLARSALKTSPYVCIGDINRMTSQYVRGGGTTCLMNAKVWQAFDVMATKNTC</sequence>
<accession>A0AA36CFQ8</accession>
<dbReference type="CDD" id="cd09120">
    <property type="entry name" value="PLDc_DNaseII_1"/>
    <property type="match status" value="1"/>
</dbReference>
<dbReference type="CDD" id="cd09121">
    <property type="entry name" value="PLDc_DNaseII_2"/>
    <property type="match status" value="1"/>
</dbReference>
<dbReference type="GO" id="GO:0004531">
    <property type="term" value="F:deoxyribonuclease II activity"/>
    <property type="evidence" value="ECO:0007669"/>
    <property type="project" value="InterPro"/>
</dbReference>
<reference evidence="4" key="1">
    <citation type="submission" date="2023-06" db="EMBL/GenBank/DDBJ databases">
        <authorList>
            <person name="Delattre M."/>
        </authorList>
    </citation>
    <scope>NUCLEOTIDE SEQUENCE</scope>
    <source>
        <strain evidence="4">AF72</strain>
    </source>
</reference>
<dbReference type="InterPro" id="IPR004947">
    <property type="entry name" value="DNase_II"/>
</dbReference>
<feature type="non-terminal residue" evidence="4">
    <location>
        <position position="361"/>
    </location>
</feature>
<feature type="chain" id="PRO_5041434441" evidence="3">
    <location>
        <begin position="18"/>
        <end position="361"/>
    </location>
</feature>
<protein>
    <submittedName>
        <fullName evidence="4">Uncharacterized protein</fullName>
    </submittedName>
</protein>
<dbReference type="EMBL" id="CATQJA010001442">
    <property type="protein sequence ID" value="CAJ0567275.1"/>
    <property type="molecule type" value="Genomic_DNA"/>
</dbReference>
<dbReference type="Proteomes" id="UP001177023">
    <property type="component" value="Unassembled WGS sequence"/>
</dbReference>
<dbReference type="GO" id="GO:0006309">
    <property type="term" value="P:apoptotic DNA fragmentation"/>
    <property type="evidence" value="ECO:0007669"/>
    <property type="project" value="TreeGrafter"/>
</dbReference>
<name>A0AA36CFQ8_9BILA</name>
<comment type="similarity">
    <text evidence="1">Belongs to the DNase II family.</text>
</comment>
<proteinExistence type="inferred from homology"/>
<evidence type="ECO:0000256" key="1">
    <source>
        <dbReference type="ARBA" id="ARBA00007527"/>
    </source>
</evidence>
<dbReference type="Pfam" id="PF03265">
    <property type="entry name" value="DNase_II"/>
    <property type="match status" value="1"/>
</dbReference>
<dbReference type="AlphaFoldDB" id="A0AA36CFQ8"/>
<feature type="signal peptide" evidence="3">
    <location>
        <begin position="1"/>
        <end position="17"/>
    </location>
</feature>
<keyword evidence="5" id="KW-1185">Reference proteome</keyword>
<evidence type="ECO:0000256" key="2">
    <source>
        <dbReference type="ARBA" id="ARBA00022801"/>
    </source>
</evidence>
<evidence type="ECO:0000313" key="5">
    <source>
        <dbReference type="Proteomes" id="UP001177023"/>
    </source>
</evidence>
<dbReference type="PANTHER" id="PTHR10858:SF31">
    <property type="entry name" value="DEOXYRIBONUCLEASE-2"/>
    <property type="match status" value="1"/>
</dbReference>
<dbReference type="PANTHER" id="PTHR10858">
    <property type="entry name" value="DEOXYRIBONUCLEASE II"/>
    <property type="match status" value="1"/>
</dbReference>